<name>A0ABR6NDH4_9SPHN</name>
<dbReference type="InterPro" id="IPR009493">
    <property type="entry name" value="P2_GpE"/>
</dbReference>
<protein>
    <recommendedName>
        <fullName evidence="3">GpE family phage tail protein</fullName>
    </recommendedName>
</protein>
<sequence>MADIAAIFHWRPADMVDMPIEDLAAWRNAAVRAWNRMNAVSKPGKG</sequence>
<reference evidence="1 2" key="1">
    <citation type="submission" date="2020-08" db="EMBL/GenBank/DDBJ databases">
        <title>Exploring microbial biodiversity for novel pathways involved in the catabolism of aromatic compounds derived from lignin.</title>
        <authorList>
            <person name="Elkins J."/>
        </authorList>
    </citation>
    <scope>NUCLEOTIDE SEQUENCE [LARGE SCALE GENOMIC DNA]</scope>
    <source>
        <strain evidence="1 2">B1D3A</strain>
    </source>
</reference>
<evidence type="ECO:0008006" key="3">
    <source>
        <dbReference type="Google" id="ProtNLM"/>
    </source>
</evidence>
<comment type="caution">
    <text evidence="1">The sequence shown here is derived from an EMBL/GenBank/DDBJ whole genome shotgun (WGS) entry which is preliminary data.</text>
</comment>
<accession>A0ABR6NDH4</accession>
<evidence type="ECO:0000313" key="2">
    <source>
        <dbReference type="Proteomes" id="UP001138540"/>
    </source>
</evidence>
<proteinExistence type="predicted"/>
<dbReference type="Pfam" id="PF06528">
    <property type="entry name" value="Phage_P2_GpE"/>
    <property type="match status" value="1"/>
</dbReference>
<organism evidence="1 2">
    <name type="scientific">Sphingobium lignivorans</name>
    <dbReference type="NCBI Taxonomy" id="2735886"/>
    <lineage>
        <taxon>Bacteria</taxon>
        <taxon>Pseudomonadati</taxon>
        <taxon>Pseudomonadota</taxon>
        <taxon>Alphaproteobacteria</taxon>
        <taxon>Sphingomonadales</taxon>
        <taxon>Sphingomonadaceae</taxon>
        <taxon>Sphingobium</taxon>
    </lineage>
</organism>
<evidence type="ECO:0000313" key="1">
    <source>
        <dbReference type="EMBL" id="MBB5985322.1"/>
    </source>
</evidence>
<dbReference type="Proteomes" id="UP001138540">
    <property type="component" value="Unassembled WGS sequence"/>
</dbReference>
<dbReference type="EMBL" id="JACHKA010000001">
    <property type="protein sequence ID" value="MBB5985322.1"/>
    <property type="molecule type" value="Genomic_DNA"/>
</dbReference>
<gene>
    <name evidence="1" type="ORF">HNP60_001296</name>
</gene>
<dbReference type="RefSeq" id="WP_184151559.1">
    <property type="nucleotide sequence ID" value="NZ_JACHKA010000001.1"/>
</dbReference>
<keyword evidence="2" id="KW-1185">Reference proteome</keyword>